<evidence type="ECO:0000313" key="1">
    <source>
        <dbReference type="EMBL" id="MDS3860154.1"/>
    </source>
</evidence>
<proteinExistence type="predicted"/>
<protein>
    <submittedName>
        <fullName evidence="1">Uncharacterized protein</fullName>
    </submittedName>
</protein>
<sequence length="62" mass="7019">MDSKELISSLETALAEIEDNLRSIQLISDECIEGFTEPKPEMMMQIHILAEQALKQVKTIKS</sequence>
<dbReference type="RefSeq" id="WP_322877440.1">
    <property type="nucleotide sequence ID" value="NZ_JAVMIP010000003.1"/>
</dbReference>
<dbReference type="AlphaFoldDB" id="A0AAE4FR57"/>
<name>A0AAE4FR57_9CYAN</name>
<keyword evidence="2" id="KW-1185">Reference proteome</keyword>
<accession>A0AAE4FR57</accession>
<reference evidence="2" key="1">
    <citation type="submission" date="2023-07" db="EMBL/GenBank/DDBJ databases">
        <authorList>
            <person name="Luz R."/>
            <person name="Cordeiro R."/>
            <person name="Fonseca A."/>
            <person name="Goncalves V."/>
        </authorList>
    </citation>
    <scope>NUCLEOTIDE SEQUENCE [LARGE SCALE GENOMIC DNA]</scope>
    <source>
        <strain evidence="2">BACA0444</strain>
    </source>
</reference>
<comment type="caution">
    <text evidence="1">The sequence shown here is derived from an EMBL/GenBank/DDBJ whole genome shotgun (WGS) entry which is preliminary data.</text>
</comment>
<evidence type="ECO:0000313" key="2">
    <source>
        <dbReference type="Proteomes" id="UP001268256"/>
    </source>
</evidence>
<dbReference type="Proteomes" id="UP001268256">
    <property type="component" value="Unassembled WGS sequence"/>
</dbReference>
<gene>
    <name evidence="1" type="ORF">RIF25_04980</name>
</gene>
<organism evidence="1 2">
    <name type="scientific">Pseudocalidococcus azoricus BACA0444</name>
    <dbReference type="NCBI Taxonomy" id="2918990"/>
    <lineage>
        <taxon>Bacteria</taxon>
        <taxon>Bacillati</taxon>
        <taxon>Cyanobacteriota</taxon>
        <taxon>Cyanophyceae</taxon>
        <taxon>Acaryochloridales</taxon>
        <taxon>Thermosynechococcaceae</taxon>
        <taxon>Pseudocalidococcus</taxon>
        <taxon>Pseudocalidococcus azoricus</taxon>
    </lineage>
</organism>
<dbReference type="EMBL" id="JAVMIP010000003">
    <property type="protein sequence ID" value="MDS3860154.1"/>
    <property type="molecule type" value="Genomic_DNA"/>
</dbReference>